<dbReference type="AlphaFoldDB" id="A0A3M8LBJ5"/>
<dbReference type="GO" id="GO:0016491">
    <property type="term" value="F:oxidoreductase activity"/>
    <property type="evidence" value="ECO:0007669"/>
    <property type="project" value="UniProtKB-KW"/>
</dbReference>
<feature type="domain" description="Phosphogluconate dehydrogenase NAD-binding putative C-terminal" evidence="5">
    <location>
        <begin position="181"/>
        <end position="248"/>
    </location>
</feature>
<organism evidence="6 7">
    <name type="scientific">Cryobacterium tepidiphilum</name>
    <dbReference type="NCBI Taxonomy" id="2486026"/>
    <lineage>
        <taxon>Bacteria</taxon>
        <taxon>Bacillati</taxon>
        <taxon>Actinomycetota</taxon>
        <taxon>Actinomycetes</taxon>
        <taxon>Micrococcales</taxon>
        <taxon>Microbacteriaceae</taxon>
        <taxon>Cryobacterium</taxon>
    </lineage>
</organism>
<dbReference type="Gene3D" id="1.10.1040.10">
    <property type="entry name" value="N-(1-d-carboxylethyl)-l-norvaline Dehydrogenase, domain 2"/>
    <property type="match status" value="1"/>
</dbReference>
<dbReference type="RefSeq" id="WP_123045995.1">
    <property type="nucleotide sequence ID" value="NZ_RDSR01000014.1"/>
</dbReference>
<protein>
    <submittedName>
        <fullName evidence="6">NAD(P)-dependent oxidoreductase</fullName>
    </submittedName>
</protein>
<evidence type="ECO:0000259" key="4">
    <source>
        <dbReference type="Pfam" id="PF03446"/>
    </source>
</evidence>
<name>A0A3M8LBJ5_9MICO</name>
<dbReference type="InterPro" id="IPR006115">
    <property type="entry name" value="6PGDH_NADP-bd"/>
</dbReference>
<sequence length="254" mass="25924">MKCAVIGLGEVGSRYAAALLENGHDVVGFDPVITGVPGVTLVDSPAAAVAGADAVLVMTGAAVAPAIVDATIDHLPAGCSYIDLTSASPKVMAALGERVDASGAHFVDVAVLGPVSVHGSRTPVMIAGTQTAVAADLFTACGADVELLPGSRPGDAMAHKLLRSVFMKGLASIICEAMEAAEAADLVDWTRDQVANQLAGDGYAVIDRFRTGSVTHAKRRAQEMRDTSSYLADLGVPNTMSSASAEYLTNLGSR</sequence>
<dbReference type="InterPro" id="IPR008927">
    <property type="entry name" value="6-PGluconate_DH-like_C_sf"/>
</dbReference>
<proteinExistence type="inferred from homology"/>
<evidence type="ECO:0000256" key="1">
    <source>
        <dbReference type="ARBA" id="ARBA00009080"/>
    </source>
</evidence>
<evidence type="ECO:0000256" key="3">
    <source>
        <dbReference type="PIRSR" id="PIRSR000103-1"/>
    </source>
</evidence>
<feature type="active site" evidence="3">
    <location>
        <position position="160"/>
    </location>
</feature>
<dbReference type="SUPFAM" id="SSF51735">
    <property type="entry name" value="NAD(P)-binding Rossmann-fold domains"/>
    <property type="match status" value="1"/>
</dbReference>
<dbReference type="SUPFAM" id="SSF48179">
    <property type="entry name" value="6-phosphogluconate dehydrogenase C-terminal domain-like"/>
    <property type="match status" value="1"/>
</dbReference>
<dbReference type="InterPro" id="IPR015815">
    <property type="entry name" value="HIBADH-related"/>
</dbReference>
<evidence type="ECO:0000313" key="6">
    <source>
        <dbReference type="EMBL" id="RNE62074.1"/>
    </source>
</evidence>
<accession>A0A3M8LBJ5</accession>
<evidence type="ECO:0000313" key="7">
    <source>
        <dbReference type="Proteomes" id="UP000279859"/>
    </source>
</evidence>
<dbReference type="OrthoDB" id="943692at2"/>
<dbReference type="InterPro" id="IPR013328">
    <property type="entry name" value="6PGD_dom2"/>
</dbReference>
<feature type="domain" description="6-phosphogluconate dehydrogenase NADP-binding" evidence="4">
    <location>
        <begin position="3"/>
        <end position="144"/>
    </location>
</feature>
<dbReference type="Pfam" id="PF09130">
    <property type="entry name" value="DUF1932"/>
    <property type="match status" value="1"/>
</dbReference>
<keyword evidence="2" id="KW-0560">Oxidoreductase</keyword>
<evidence type="ECO:0000259" key="5">
    <source>
        <dbReference type="Pfam" id="PF09130"/>
    </source>
</evidence>
<dbReference type="PIRSF" id="PIRSF000103">
    <property type="entry name" value="HIBADH"/>
    <property type="match status" value="1"/>
</dbReference>
<gene>
    <name evidence="6" type="ORF">EEJ31_09110</name>
</gene>
<dbReference type="Proteomes" id="UP000279859">
    <property type="component" value="Unassembled WGS sequence"/>
</dbReference>
<comment type="similarity">
    <text evidence="1">Belongs to the HIBADH-related family.</text>
</comment>
<comment type="caution">
    <text evidence="6">The sequence shown here is derived from an EMBL/GenBank/DDBJ whole genome shotgun (WGS) entry which is preliminary data.</text>
</comment>
<evidence type="ECO:0000256" key="2">
    <source>
        <dbReference type="ARBA" id="ARBA00023002"/>
    </source>
</evidence>
<dbReference type="InterPro" id="IPR015814">
    <property type="entry name" value="Pgluconate_DH_NAD-bd_C"/>
</dbReference>
<reference evidence="6 7" key="1">
    <citation type="submission" date="2018-11" db="EMBL/GenBank/DDBJ databases">
        <title>Cryobacterium sp. nov., isolated from rhizosphere soil of lettuce.</title>
        <authorList>
            <person name="Wang Y."/>
        </authorList>
    </citation>
    <scope>NUCLEOTIDE SEQUENCE [LARGE SCALE GENOMIC DNA]</scope>
    <source>
        <strain evidence="6 7">NEAU-85</strain>
    </source>
</reference>
<dbReference type="Gene3D" id="3.40.50.720">
    <property type="entry name" value="NAD(P)-binding Rossmann-like Domain"/>
    <property type="match status" value="1"/>
</dbReference>
<dbReference type="InterPro" id="IPR036291">
    <property type="entry name" value="NAD(P)-bd_dom_sf"/>
</dbReference>
<keyword evidence="7" id="KW-1185">Reference proteome</keyword>
<dbReference type="Pfam" id="PF03446">
    <property type="entry name" value="NAD_binding_2"/>
    <property type="match status" value="1"/>
</dbReference>
<dbReference type="GO" id="GO:0050661">
    <property type="term" value="F:NADP binding"/>
    <property type="evidence" value="ECO:0007669"/>
    <property type="project" value="InterPro"/>
</dbReference>
<dbReference type="EMBL" id="RDSR01000014">
    <property type="protein sequence ID" value="RNE62074.1"/>
    <property type="molecule type" value="Genomic_DNA"/>
</dbReference>